<feature type="region of interest" description="Disordered" evidence="1">
    <location>
        <begin position="228"/>
        <end position="255"/>
    </location>
</feature>
<sequence>MEVDELIALLEGDDDLMGVVGSLGRDCLAQRQAVRNDQCAAESDLIIKLRELAAEESPQMWGSDGARCAGPSPELKDRLTKAWLTPPLATITVLEGICLTAARFYFANASWVVRVERGSILPLPERWLANIPTTPHPATMHPNLLEERCNFVLWELDWAVELDYRFRDHLDLVCAIRLKDSDKVDAQGNTTRLAYALPKIATVHPVGGDAMALPQFDTARRRFFFVRPKLPSDDPSTSQANAPTTSDADDVSREQAHQQVFDALARTGAIAPIAVLPEFCLHSPDGLDTLIANSTLPLAELVVAGSAHTVDPAGNRANTSHVFLDRHPILRVSKHQPFVIRSTDATGAACDYREDITPSQRVLSLAAGTATRLAIAICSDLNSHDLLMAMTWAGVNLLLSPSWTPRIGGSDKGLETLAGYCQCVGVIANTPGHLLAQPGQTPFCACSAVPREEDHAHFHDYVGELPAAGVLDPNLAPTDAGYWTWLP</sequence>
<feature type="compositionally biased region" description="Polar residues" evidence="1">
    <location>
        <begin position="234"/>
        <end position="246"/>
    </location>
</feature>
<evidence type="ECO:0000256" key="1">
    <source>
        <dbReference type="SAM" id="MobiDB-lite"/>
    </source>
</evidence>
<dbReference type="Gene3D" id="3.60.110.10">
    <property type="entry name" value="Carbon-nitrogen hydrolase"/>
    <property type="match status" value="1"/>
</dbReference>
<comment type="caution">
    <text evidence="2">The sequence shown here is derived from an EMBL/GenBank/DDBJ whole genome shotgun (WGS) entry which is preliminary data.</text>
</comment>
<dbReference type="RefSeq" id="WP_163715105.1">
    <property type="nucleotide sequence ID" value="NZ_BLLA01000001.1"/>
</dbReference>
<keyword evidence="3" id="KW-1185">Reference proteome</keyword>
<dbReference type="EMBL" id="BLLA01000001">
    <property type="protein sequence ID" value="GFG99091.1"/>
    <property type="molecule type" value="Genomic_DNA"/>
</dbReference>
<dbReference type="InterPro" id="IPR036526">
    <property type="entry name" value="C-N_Hydrolase_sf"/>
</dbReference>
<name>A0A7I9ZDN7_9MYCO</name>
<dbReference type="SUPFAM" id="SSF56317">
    <property type="entry name" value="Carbon-nitrogen hydrolase"/>
    <property type="match status" value="1"/>
</dbReference>
<accession>A0A7I9ZDN7</accession>
<dbReference type="AlphaFoldDB" id="A0A7I9ZDN7"/>
<reference evidence="2 3" key="1">
    <citation type="journal article" date="2019" name="Emerg. Microbes Infect.">
        <title>Comprehensive subspecies identification of 175 nontuberculous mycobacteria species based on 7547 genomic profiles.</title>
        <authorList>
            <person name="Matsumoto Y."/>
            <person name="Kinjo T."/>
            <person name="Motooka D."/>
            <person name="Nabeya D."/>
            <person name="Jung N."/>
            <person name="Uechi K."/>
            <person name="Horii T."/>
            <person name="Iida T."/>
            <person name="Fujita J."/>
            <person name="Nakamura S."/>
        </authorList>
    </citation>
    <scope>NUCLEOTIDE SEQUENCE [LARGE SCALE GENOMIC DNA]</scope>
    <source>
        <strain evidence="2 3">JCM 30726</strain>
    </source>
</reference>
<organism evidence="2 3">
    <name type="scientific">Mycobacterium timonense</name>
    <dbReference type="NCBI Taxonomy" id="701043"/>
    <lineage>
        <taxon>Bacteria</taxon>
        <taxon>Bacillati</taxon>
        <taxon>Actinomycetota</taxon>
        <taxon>Actinomycetes</taxon>
        <taxon>Mycobacteriales</taxon>
        <taxon>Mycobacteriaceae</taxon>
        <taxon>Mycobacterium</taxon>
        <taxon>Mycobacterium avium complex (MAC)</taxon>
    </lineage>
</organism>
<dbReference type="Proteomes" id="UP000465301">
    <property type="component" value="Unassembled WGS sequence"/>
</dbReference>
<evidence type="ECO:0000313" key="2">
    <source>
        <dbReference type="EMBL" id="GFG99091.1"/>
    </source>
</evidence>
<evidence type="ECO:0000313" key="3">
    <source>
        <dbReference type="Proteomes" id="UP000465301"/>
    </source>
</evidence>
<protein>
    <submittedName>
        <fullName evidence="2">Uncharacterized protein</fullName>
    </submittedName>
</protein>
<gene>
    <name evidence="2" type="ORF">MTIM_49700</name>
</gene>
<proteinExistence type="predicted"/>